<evidence type="ECO:0000313" key="9">
    <source>
        <dbReference type="Proteomes" id="UP000187406"/>
    </source>
</evidence>
<name>A0A1Q3B7Y7_CEPFO</name>
<dbReference type="AlphaFoldDB" id="A0A1Q3B7Y7"/>
<keyword evidence="2" id="KW-0805">Transcription regulation</keyword>
<dbReference type="FunFam" id="3.40.1810.10:FF:000024">
    <property type="entry name" value="Agamous-like MADS-box protein AGL80"/>
    <property type="match status" value="1"/>
</dbReference>
<dbReference type="CDD" id="cd00266">
    <property type="entry name" value="MADS_SRF_like"/>
    <property type="match status" value="1"/>
</dbReference>
<feature type="region of interest" description="Disordered" evidence="6">
    <location>
        <begin position="158"/>
        <end position="190"/>
    </location>
</feature>
<comment type="subcellular location">
    <subcellularLocation>
        <location evidence="1">Nucleus</location>
    </subcellularLocation>
</comment>
<keyword evidence="9" id="KW-1185">Reference proteome</keyword>
<dbReference type="GO" id="GO:0000978">
    <property type="term" value="F:RNA polymerase II cis-regulatory region sequence-specific DNA binding"/>
    <property type="evidence" value="ECO:0007669"/>
    <property type="project" value="TreeGrafter"/>
</dbReference>
<dbReference type="InterPro" id="IPR036879">
    <property type="entry name" value="TF_MADSbox_sf"/>
</dbReference>
<comment type="caution">
    <text evidence="8">The sequence shown here is derived from an EMBL/GenBank/DDBJ whole genome shotgun (WGS) entry which is preliminary data.</text>
</comment>
<dbReference type="OrthoDB" id="762064at2759"/>
<sequence length="342" mass="37715">MTRKKVKLVWIASDSARKASLKKRRVGLLKKVSELTILCGIHAFVMVYSPDDNEPAVWPSPPEVQQLLARYQSMPEIERSKKMVNQESYLKERIGKEHEQLKKLHRKNKEVEMLHLMRQINQGKALDEFHISELQGLLWLVEEKRKEIRKRIDYFQQDSLPPVPIPPQGPVPGDDKGRVGSNGVDGKPAADPHTWDQWFLDLLNSENIADSSSIRNKTGLPLDTYCGCSIPENDIELSHGSVRGHTGGSDMELPHWSTVGRAGGNIIGMGAMMQPHGYIGGSGFVANGTGPGLQLHGTGGGSTDGSEMGLPFGFFGGWSSGGSYAGLPYDVTRTNWQCNFSP</sequence>
<gene>
    <name evidence="8" type="ORF">CFOL_v3_07391</name>
</gene>
<dbReference type="PRINTS" id="PR00404">
    <property type="entry name" value="MADSDOMAIN"/>
</dbReference>
<dbReference type="Pfam" id="PF00319">
    <property type="entry name" value="SRF-TF"/>
    <property type="match status" value="1"/>
</dbReference>
<feature type="domain" description="MADS-box" evidence="7">
    <location>
        <begin position="1"/>
        <end position="49"/>
    </location>
</feature>
<dbReference type="SMART" id="SM00432">
    <property type="entry name" value="MADS"/>
    <property type="match status" value="1"/>
</dbReference>
<dbReference type="Proteomes" id="UP000187406">
    <property type="component" value="Unassembled WGS sequence"/>
</dbReference>
<dbReference type="Gene3D" id="3.40.1810.10">
    <property type="entry name" value="Transcription factor, MADS-box"/>
    <property type="match status" value="1"/>
</dbReference>
<evidence type="ECO:0000256" key="5">
    <source>
        <dbReference type="ARBA" id="ARBA00023242"/>
    </source>
</evidence>
<proteinExistence type="predicted"/>
<feature type="compositionally biased region" description="Pro residues" evidence="6">
    <location>
        <begin position="161"/>
        <end position="170"/>
    </location>
</feature>
<keyword evidence="4" id="KW-0804">Transcription</keyword>
<dbReference type="EMBL" id="BDDD01000328">
    <property type="protein sequence ID" value="GAV63873.1"/>
    <property type="molecule type" value="Genomic_DNA"/>
</dbReference>
<dbReference type="SUPFAM" id="SSF55455">
    <property type="entry name" value="SRF-like"/>
    <property type="match status" value="1"/>
</dbReference>
<dbReference type="InParanoid" id="A0A1Q3B7Y7"/>
<evidence type="ECO:0000256" key="4">
    <source>
        <dbReference type="ARBA" id="ARBA00023163"/>
    </source>
</evidence>
<dbReference type="PANTHER" id="PTHR11945">
    <property type="entry name" value="MADS BOX PROTEIN"/>
    <property type="match status" value="1"/>
</dbReference>
<dbReference type="GO" id="GO:0005634">
    <property type="term" value="C:nucleus"/>
    <property type="evidence" value="ECO:0007669"/>
    <property type="project" value="UniProtKB-SubCell"/>
</dbReference>
<organism evidence="8 9">
    <name type="scientific">Cephalotus follicularis</name>
    <name type="common">Albany pitcher plant</name>
    <dbReference type="NCBI Taxonomy" id="3775"/>
    <lineage>
        <taxon>Eukaryota</taxon>
        <taxon>Viridiplantae</taxon>
        <taxon>Streptophyta</taxon>
        <taxon>Embryophyta</taxon>
        <taxon>Tracheophyta</taxon>
        <taxon>Spermatophyta</taxon>
        <taxon>Magnoliopsida</taxon>
        <taxon>eudicotyledons</taxon>
        <taxon>Gunneridae</taxon>
        <taxon>Pentapetalae</taxon>
        <taxon>rosids</taxon>
        <taxon>fabids</taxon>
        <taxon>Oxalidales</taxon>
        <taxon>Cephalotaceae</taxon>
        <taxon>Cephalotus</taxon>
    </lineage>
</organism>
<dbReference type="PANTHER" id="PTHR11945:SF521">
    <property type="entry name" value="AGAMOUS-LIKE 48-RELATED"/>
    <property type="match status" value="1"/>
</dbReference>
<keyword evidence="3" id="KW-0238">DNA-binding</keyword>
<dbReference type="GO" id="GO:0045944">
    <property type="term" value="P:positive regulation of transcription by RNA polymerase II"/>
    <property type="evidence" value="ECO:0007669"/>
    <property type="project" value="InterPro"/>
</dbReference>
<dbReference type="InterPro" id="IPR033897">
    <property type="entry name" value="SRF-like_MADS-box"/>
</dbReference>
<dbReference type="FunCoup" id="A0A1Q3B7Y7">
    <property type="interactions" value="17"/>
</dbReference>
<dbReference type="PROSITE" id="PS50066">
    <property type="entry name" value="MADS_BOX_2"/>
    <property type="match status" value="1"/>
</dbReference>
<evidence type="ECO:0000256" key="1">
    <source>
        <dbReference type="ARBA" id="ARBA00004123"/>
    </source>
</evidence>
<accession>A0A1Q3B7Y7</accession>
<evidence type="ECO:0000313" key="8">
    <source>
        <dbReference type="EMBL" id="GAV63873.1"/>
    </source>
</evidence>
<keyword evidence="5" id="KW-0539">Nucleus</keyword>
<dbReference type="GO" id="GO:0000981">
    <property type="term" value="F:DNA-binding transcription factor activity, RNA polymerase II-specific"/>
    <property type="evidence" value="ECO:0007669"/>
    <property type="project" value="InterPro"/>
</dbReference>
<protein>
    <submittedName>
        <fullName evidence="8">SRF-TF domain-containing protein</fullName>
    </submittedName>
</protein>
<evidence type="ECO:0000259" key="7">
    <source>
        <dbReference type="PROSITE" id="PS50066"/>
    </source>
</evidence>
<evidence type="ECO:0000256" key="6">
    <source>
        <dbReference type="SAM" id="MobiDB-lite"/>
    </source>
</evidence>
<dbReference type="GO" id="GO:0046983">
    <property type="term" value="F:protein dimerization activity"/>
    <property type="evidence" value="ECO:0007669"/>
    <property type="project" value="InterPro"/>
</dbReference>
<reference evidence="9" key="1">
    <citation type="submission" date="2016-04" db="EMBL/GenBank/DDBJ databases">
        <title>Cephalotus genome sequencing.</title>
        <authorList>
            <person name="Fukushima K."/>
            <person name="Hasebe M."/>
            <person name="Fang X."/>
        </authorList>
    </citation>
    <scope>NUCLEOTIDE SEQUENCE [LARGE SCALE GENOMIC DNA]</scope>
    <source>
        <strain evidence="9">cv. St1</strain>
    </source>
</reference>
<evidence type="ECO:0000256" key="3">
    <source>
        <dbReference type="ARBA" id="ARBA00023125"/>
    </source>
</evidence>
<dbReference type="InterPro" id="IPR002100">
    <property type="entry name" value="TF_MADSbox"/>
</dbReference>
<evidence type="ECO:0000256" key="2">
    <source>
        <dbReference type="ARBA" id="ARBA00023015"/>
    </source>
</evidence>